<dbReference type="Pfam" id="PF13476">
    <property type="entry name" value="AAA_23"/>
    <property type="match status" value="1"/>
</dbReference>
<evidence type="ECO:0000313" key="6">
    <source>
        <dbReference type="EMBL" id="PED81247.1"/>
    </source>
</evidence>
<evidence type="ECO:0000256" key="3">
    <source>
        <dbReference type="ARBA" id="ARBA00013368"/>
    </source>
</evidence>
<dbReference type="GO" id="GO:0006302">
    <property type="term" value="P:double-strand break repair"/>
    <property type="evidence" value="ECO:0007669"/>
    <property type="project" value="InterPro"/>
</dbReference>
<dbReference type="PANTHER" id="PTHR32114">
    <property type="entry name" value="ABC TRANSPORTER ABCH.3"/>
    <property type="match status" value="1"/>
</dbReference>
<dbReference type="AlphaFoldDB" id="A0AA91VA04"/>
<comment type="caution">
    <text evidence="6">The sequence shown here is derived from an EMBL/GenBank/DDBJ whole genome shotgun (WGS) entry which is preliminary data.</text>
</comment>
<evidence type="ECO:0000313" key="7">
    <source>
        <dbReference type="Proteomes" id="UP000221020"/>
    </source>
</evidence>
<name>A0AA91VA04_9BACI</name>
<evidence type="ECO:0000256" key="2">
    <source>
        <dbReference type="ARBA" id="ARBA00011322"/>
    </source>
</evidence>
<feature type="domain" description="Rad50/SbcC-type AAA" evidence="5">
    <location>
        <begin position="5"/>
        <end position="236"/>
    </location>
</feature>
<proteinExistence type="inferred from homology"/>
<dbReference type="EMBL" id="NVOR01000072">
    <property type="protein sequence ID" value="PED81247.1"/>
    <property type="molecule type" value="Genomic_DNA"/>
</dbReference>
<dbReference type="PANTHER" id="PTHR32114:SF2">
    <property type="entry name" value="ABC TRANSPORTER ABCH.3"/>
    <property type="match status" value="1"/>
</dbReference>
<organism evidence="6 7">
    <name type="scientific">Bacillus pseudomycoides</name>
    <dbReference type="NCBI Taxonomy" id="64104"/>
    <lineage>
        <taxon>Bacteria</taxon>
        <taxon>Bacillati</taxon>
        <taxon>Bacillota</taxon>
        <taxon>Bacilli</taxon>
        <taxon>Bacillales</taxon>
        <taxon>Bacillaceae</taxon>
        <taxon>Bacillus</taxon>
        <taxon>Bacillus cereus group</taxon>
    </lineage>
</organism>
<feature type="coiled-coil region" evidence="4">
    <location>
        <begin position="554"/>
        <end position="588"/>
    </location>
</feature>
<feature type="coiled-coil region" evidence="4">
    <location>
        <begin position="640"/>
        <end position="694"/>
    </location>
</feature>
<evidence type="ECO:0000259" key="5">
    <source>
        <dbReference type="Pfam" id="PF13476"/>
    </source>
</evidence>
<accession>A0AA91VA04</accession>
<dbReference type="GO" id="GO:0016887">
    <property type="term" value="F:ATP hydrolysis activity"/>
    <property type="evidence" value="ECO:0007669"/>
    <property type="project" value="InterPro"/>
</dbReference>
<feature type="coiled-coil region" evidence="4">
    <location>
        <begin position="351"/>
        <end position="378"/>
    </location>
</feature>
<feature type="coiled-coil region" evidence="4">
    <location>
        <begin position="214"/>
        <end position="241"/>
    </location>
</feature>
<keyword evidence="4" id="KW-0175">Coiled coil</keyword>
<feature type="coiled-coil region" evidence="4">
    <location>
        <begin position="725"/>
        <end position="752"/>
    </location>
</feature>
<dbReference type="InterPro" id="IPR038729">
    <property type="entry name" value="Rad50/SbcC_AAA"/>
</dbReference>
<comment type="subunit">
    <text evidence="2">Heterodimer of SbcC and SbcD.</text>
</comment>
<gene>
    <name evidence="6" type="ORF">CON65_18310</name>
</gene>
<dbReference type="SUPFAM" id="SSF52540">
    <property type="entry name" value="P-loop containing nucleoside triphosphate hydrolases"/>
    <property type="match status" value="2"/>
</dbReference>
<reference evidence="6 7" key="1">
    <citation type="submission" date="2017-09" db="EMBL/GenBank/DDBJ databases">
        <title>Large-scale bioinformatics analysis of Bacillus genomes uncovers conserved roles of natural products in bacterial physiology.</title>
        <authorList>
            <consortium name="Agbiome Team Llc"/>
            <person name="Bleich R.M."/>
            <person name="Grubbs K.J."/>
            <person name="Santa Maria K.C."/>
            <person name="Allen S.E."/>
            <person name="Farag S."/>
            <person name="Shank E.A."/>
            <person name="Bowers A."/>
        </authorList>
    </citation>
    <scope>NUCLEOTIDE SEQUENCE [LARGE SCALE GENOMIC DNA]</scope>
    <source>
        <strain evidence="6 7">AFS092012</strain>
    </source>
</reference>
<evidence type="ECO:0000256" key="4">
    <source>
        <dbReference type="SAM" id="Coils"/>
    </source>
</evidence>
<dbReference type="RefSeq" id="WP_097899088.1">
    <property type="nucleotide sequence ID" value="NZ_NVOR01000072.1"/>
</dbReference>
<dbReference type="InterPro" id="IPR027417">
    <property type="entry name" value="P-loop_NTPase"/>
</dbReference>
<evidence type="ECO:0000256" key="1">
    <source>
        <dbReference type="ARBA" id="ARBA00006930"/>
    </source>
</evidence>
<sequence length="956" mass="112813">MRIKKIEIQGFRGFVNNTIFEFRDSEMVLIYGPNGHGKTSFFDAIEWGLTGKINRYDISSDERNRTKFIRNQLSKNPPIIKLSIVHNDTEILIVREGIQSSQNSTDYGKHTLKLFINNEEYQGEIPEEEYLAKQIINDDWHDKISTDKLNNMYNLTHYLGQEKMLNFVNETKDKDRYDALSTILGTEQFYFYESKFKAARDMVNSDISEIQSDISKLMFEKERVNKEINSLKVELNKQSIDKTEIEQLLITYQQRFKTKLNINSNIDESIKSINMMNKEVLEKGNKLSVKLNQLNLIYNNYKNLNKNYYDNKEMVDNLNNYNKIAVLISEIDEIEYLVKSVKNLTEDQLKLINLQDNIRQTNIDIKHMQQQYNDYQEMYNTILRLFEECKIEKSYDNLIAFMHNQILNKNFKEKVISCLDTINKLFKETEKANRDKEKEQQILKDNEIIINELSSVNDKFQKLLIIVKDYIVDNEDINECPVCGSKNITATHIMNYLEEIKETDFINISKVVNQKNKITKNIEGIYKSIESFNVQLEEQFVLFKDYMNRYSSQLKIYQEEITALYTKRINLETEINNLNKIFESIKQTLLKYNLTINDNPEILLGKINKYLSVKKLEKNDLLVIVNVKDEKKIFDFIEKAKNYMTDIETKTDNINQLINNYNEAYSENIIYQEIKDVETIIKDHIDNLNNELEENSYNQKFLPDLLVKVNAINTYKKLTTKLSEESILEEKIKNYNEMVKELNKNIVILNEIINNVPNTIDKLNAAAIDELFSLVQQIYSKINSHPLYKKIEVQRDKRYNAYKLIFNVITEENIRSNPSYIYSSAQMRALALSLFLAMAIEQKWTSLDFLCMDDPIQSMDDLNMMAFIDLLRAMAFRDGLMKQFFVSTHNSIFYEMIKKKFQMFNISVIHYHSYDENGPTFFNERNEVQNKPVLIKFPALNETEVKLKIEECLVTP</sequence>
<dbReference type="Gene3D" id="3.40.50.300">
    <property type="entry name" value="P-loop containing nucleotide triphosphate hydrolases"/>
    <property type="match status" value="2"/>
</dbReference>
<comment type="similarity">
    <text evidence="1">Belongs to the SMC family. SbcC subfamily.</text>
</comment>
<protein>
    <recommendedName>
        <fullName evidence="3">Nuclease SbcCD subunit C</fullName>
    </recommendedName>
</protein>
<feature type="coiled-coil region" evidence="4">
    <location>
        <begin position="419"/>
        <end position="446"/>
    </location>
</feature>
<dbReference type="Proteomes" id="UP000221020">
    <property type="component" value="Unassembled WGS sequence"/>
</dbReference>